<dbReference type="AlphaFoldDB" id="A0A0M0KVB5"/>
<evidence type="ECO:0000259" key="8">
    <source>
        <dbReference type="Pfam" id="PF12705"/>
    </source>
</evidence>
<dbReference type="InterPro" id="IPR011604">
    <property type="entry name" value="PDDEXK-like_dom_sf"/>
</dbReference>
<name>A0A0M0KVB5_9BACI</name>
<evidence type="ECO:0000313" key="10">
    <source>
        <dbReference type="Proteomes" id="UP000037558"/>
    </source>
</evidence>
<dbReference type="STRING" id="284581.AMD01_16540"/>
<dbReference type="GO" id="GO:0016787">
    <property type="term" value="F:hydrolase activity"/>
    <property type="evidence" value="ECO:0007669"/>
    <property type="project" value="UniProtKB-KW"/>
</dbReference>
<evidence type="ECO:0000256" key="1">
    <source>
        <dbReference type="ARBA" id="ARBA00022741"/>
    </source>
</evidence>
<comment type="caution">
    <text evidence="9">The sequence shown here is derived from an EMBL/GenBank/DDBJ whole genome shotgun (WGS) entry which is preliminary data.</text>
</comment>
<dbReference type="InterPro" id="IPR038726">
    <property type="entry name" value="PDDEXK_AddAB-type"/>
</dbReference>
<evidence type="ECO:0000313" key="9">
    <source>
        <dbReference type="EMBL" id="KOO42754.1"/>
    </source>
</evidence>
<evidence type="ECO:0000256" key="2">
    <source>
        <dbReference type="ARBA" id="ARBA00022763"/>
    </source>
</evidence>
<proteinExistence type="predicted"/>
<dbReference type="GO" id="GO:0004386">
    <property type="term" value="F:helicase activity"/>
    <property type="evidence" value="ECO:0007669"/>
    <property type="project" value="UniProtKB-KW"/>
</dbReference>
<keyword evidence="10" id="KW-1185">Reference proteome</keyword>
<dbReference type="EMBL" id="LILC01000023">
    <property type="protein sequence ID" value="KOO42754.1"/>
    <property type="molecule type" value="Genomic_DNA"/>
</dbReference>
<keyword evidence="2" id="KW-0227">DNA damage</keyword>
<evidence type="ECO:0000256" key="5">
    <source>
        <dbReference type="ARBA" id="ARBA00022840"/>
    </source>
</evidence>
<gene>
    <name evidence="9" type="ORF">AMD01_16540</name>
</gene>
<keyword evidence="6" id="KW-0238">DNA-binding</keyword>
<organism evidence="9 10">
    <name type="scientific">Priestia koreensis</name>
    <dbReference type="NCBI Taxonomy" id="284581"/>
    <lineage>
        <taxon>Bacteria</taxon>
        <taxon>Bacillati</taxon>
        <taxon>Bacillota</taxon>
        <taxon>Bacilli</taxon>
        <taxon>Bacillales</taxon>
        <taxon>Bacillaceae</taxon>
        <taxon>Priestia</taxon>
    </lineage>
</organism>
<feature type="domain" description="PD-(D/E)XK endonuclease-like" evidence="8">
    <location>
        <begin position="10"/>
        <end position="303"/>
    </location>
</feature>
<keyword evidence="1" id="KW-0547">Nucleotide-binding</keyword>
<dbReference type="RefSeq" id="WP_053402551.1">
    <property type="nucleotide sequence ID" value="NZ_LILC01000023.1"/>
</dbReference>
<accession>A0A0M0KVB5</accession>
<reference evidence="10" key="1">
    <citation type="submission" date="2015-08" db="EMBL/GenBank/DDBJ databases">
        <title>Fjat-14210 dsm16467.</title>
        <authorList>
            <person name="Liu B."/>
            <person name="Wang J."/>
            <person name="Zhu Y."/>
            <person name="Liu G."/>
            <person name="Chen Q."/>
            <person name="Chen Z."/>
            <person name="Lan J."/>
            <person name="Che J."/>
            <person name="Ge C."/>
            <person name="Shi H."/>
            <person name="Pan Z."/>
            <person name="Liu X."/>
        </authorList>
    </citation>
    <scope>NUCLEOTIDE SEQUENCE [LARGE SCALE GENOMIC DNA]</scope>
    <source>
        <strain evidence="10">DSM 16467</strain>
    </source>
</reference>
<dbReference type="PATRIC" id="fig|284581.3.peg.2810"/>
<evidence type="ECO:0000256" key="7">
    <source>
        <dbReference type="ARBA" id="ARBA00023204"/>
    </source>
</evidence>
<dbReference type="GO" id="GO:0005524">
    <property type="term" value="F:ATP binding"/>
    <property type="evidence" value="ECO:0007669"/>
    <property type="project" value="UniProtKB-KW"/>
</dbReference>
<evidence type="ECO:0000256" key="4">
    <source>
        <dbReference type="ARBA" id="ARBA00022806"/>
    </source>
</evidence>
<dbReference type="GO" id="GO:0003677">
    <property type="term" value="F:DNA binding"/>
    <property type="evidence" value="ECO:0007669"/>
    <property type="project" value="UniProtKB-KW"/>
</dbReference>
<dbReference type="Proteomes" id="UP000037558">
    <property type="component" value="Unassembled WGS sequence"/>
</dbReference>
<keyword evidence="7" id="KW-0234">DNA repair</keyword>
<evidence type="ECO:0000256" key="3">
    <source>
        <dbReference type="ARBA" id="ARBA00022801"/>
    </source>
</evidence>
<dbReference type="Pfam" id="PF12705">
    <property type="entry name" value="PDDEXK_1"/>
    <property type="match status" value="1"/>
</dbReference>
<keyword evidence="4" id="KW-0347">Helicase</keyword>
<dbReference type="Gene3D" id="3.90.320.10">
    <property type="match status" value="1"/>
</dbReference>
<dbReference type="OrthoDB" id="9768303at2"/>
<keyword evidence="5" id="KW-0067">ATP-binding</keyword>
<dbReference type="GO" id="GO:0006281">
    <property type="term" value="P:DNA repair"/>
    <property type="evidence" value="ECO:0007669"/>
    <property type="project" value="UniProtKB-KW"/>
</dbReference>
<keyword evidence="3" id="KW-0378">Hydrolase</keyword>
<protein>
    <recommendedName>
        <fullName evidence="8">PD-(D/E)XK endonuclease-like domain-containing protein</fullName>
    </recommendedName>
</protein>
<sequence>MNITPFPTFTWSHARQQLLTECPRKYAYHYYLSHNGWLSDSNSFQKQCYRLKKLVDLPAFFGQVIHEVVHDAIKEMVQYNTVPDVEMLSRRARLKLRQAFLDSTTHAESWFHQPNRYTMFWEIYHDGYLREQASKRITERLILCFRHLRSSSSWSDVISPHVKNIGYDNPFRSIYAFKTKIYAMVDHIYKKDYNYIVVDWTTAHDQSDDVRQLSLLAYHVMKSYHVPIDQVVVRREYLLKGSAHTYHFTAADIRSVEQYIDESINTMRNYQKCPEKNEPVGIEKFPRNATSLCARCHYKELCEAST</sequence>
<evidence type="ECO:0000256" key="6">
    <source>
        <dbReference type="ARBA" id="ARBA00023125"/>
    </source>
</evidence>